<dbReference type="Pfam" id="PF07005">
    <property type="entry name" value="SBD_N"/>
    <property type="match status" value="1"/>
</dbReference>
<evidence type="ECO:0000259" key="14">
    <source>
        <dbReference type="Pfam" id="PF17042"/>
    </source>
</evidence>
<dbReference type="EC" id="2.7.1.217" evidence="10"/>
<keyword evidence="3" id="KW-0547">Nucleotide-binding</keyword>
<dbReference type="NCBIfam" id="NF043035">
    <property type="entry name" value="OxoTetrKin"/>
    <property type="match status" value="1"/>
</dbReference>
<keyword evidence="16" id="KW-1185">Reference proteome</keyword>
<keyword evidence="4" id="KW-0418">Kinase</keyword>
<name>A0A1G8UN11_9RHOB</name>
<dbReference type="Proteomes" id="UP000199093">
    <property type="component" value="Unassembled WGS sequence"/>
</dbReference>
<evidence type="ECO:0000313" key="16">
    <source>
        <dbReference type="Proteomes" id="UP000199093"/>
    </source>
</evidence>
<feature type="domain" description="Four-carbon acid sugar kinase N-terminal" evidence="13">
    <location>
        <begin position="3"/>
        <end position="228"/>
    </location>
</feature>
<dbReference type="Gene3D" id="3.40.980.20">
    <property type="entry name" value="Four-carbon acid sugar kinase, nucleotide binding domain"/>
    <property type="match status" value="1"/>
</dbReference>
<dbReference type="GO" id="GO:0016301">
    <property type="term" value="F:kinase activity"/>
    <property type="evidence" value="ECO:0007669"/>
    <property type="project" value="UniProtKB-KW"/>
</dbReference>
<proteinExistence type="inferred from homology"/>
<evidence type="ECO:0000259" key="13">
    <source>
        <dbReference type="Pfam" id="PF07005"/>
    </source>
</evidence>
<comment type="catalytic activity">
    <reaction evidence="7">
        <text>3-dehydro-L-erythronate + ATP = 3-dehydro-4-O-phospho-L-erythronate + ADP + H(+)</text>
        <dbReference type="Rhea" id="RHEA:52552"/>
        <dbReference type="ChEBI" id="CHEBI:15378"/>
        <dbReference type="ChEBI" id="CHEBI:30616"/>
        <dbReference type="ChEBI" id="CHEBI:136592"/>
        <dbReference type="ChEBI" id="CHEBI:136670"/>
        <dbReference type="ChEBI" id="CHEBI:456216"/>
        <dbReference type="EC" id="2.7.1.217"/>
    </reaction>
</comment>
<keyword evidence="2" id="KW-0808">Transferase</keyword>
<evidence type="ECO:0000256" key="3">
    <source>
        <dbReference type="ARBA" id="ARBA00022741"/>
    </source>
</evidence>
<dbReference type="RefSeq" id="WP_089852400.1">
    <property type="nucleotide sequence ID" value="NZ_FNEJ01000045.1"/>
</dbReference>
<dbReference type="STRING" id="555512.SAMN04487993_10454"/>
<dbReference type="Pfam" id="PF17042">
    <property type="entry name" value="NBD_C"/>
    <property type="match status" value="1"/>
</dbReference>
<dbReference type="OrthoDB" id="191465at2"/>
<comment type="catalytic activity">
    <reaction evidence="8">
        <text>3-dehydro-D-erythronate + ATP = 3-dehydro-4-O-phospho-D-erythronate + ADP + H(+)</text>
        <dbReference type="Rhea" id="RHEA:52556"/>
        <dbReference type="ChEBI" id="CHEBI:15378"/>
        <dbReference type="ChEBI" id="CHEBI:30616"/>
        <dbReference type="ChEBI" id="CHEBI:57958"/>
        <dbReference type="ChEBI" id="CHEBI:136593"/>
        <dbReference type="ChEBI" id="CHEBI:456216"/>
        <dbReference type="EC" id="2.7.1.217"/>
    </reaction>
</comment>
<dbReference type="InterPro" id="IPR050007">
    <property type="entry name" value="OtnK"/>
</dbReference>
<accession>A0A1G8UN11</accession>
<evidence type="ECO:0000256" key="7">
    <source>
        <dbReference type="ARBA" id="ARBA00035898"/>
    </source>
</evidence>
<reference evidence="15 16" key="1">
    <citation type="submission" date="2016-10" db="EMBL/GenBank/DDBJ databases">
        <authorList>
            <person name="de Groot N.N."/>
        </authorList>
    </citation>
    <scope>NUCLEOTIDE SEQUENCE [LARGE SCALE GENOMIC DNA]</scope>
    <source>
        <strain evidence="15 16">DSM 26424</strain>
    </source>
</reference>
<comment type="function">
    <text evidence="9">Catalyzes the ATP-dependent phosphorylation of 3-oxo-tetronate to 3-oxo-tetronate 4-phosphate.</text>
</comment>
<protein>
    <recommendedName>
        <fullName evidence="11">3-oxo-tetronate kinase</fullName>
        <ecNumber evidence="10">2.7.1.217</ecNumber>
    </recommendedName>
    <alternativeName>
        <fullName evidence="12">3-dehydrotetronate 4-kinase</fullName>
    </alternativeName>
</protein>
<keyword evidence="6" id="KW-0119">Carbohydrate metabolism</keyword>
<dbReference type="SUPFAM" id="SSF142764">
    <property type="entry name" value="YgbK-like"/>
    <property type="match status" value="1"/>
</dbReference>
<evidence type="ECO:0000256" key="1">
    <source>
        <dbReference type="ARBA" id="ARBA00005715"/>
    </source>
</evidence>
<dbReference type="GO" id="GO:0005524">
    <property type="term" value="F:ATP binding"/>
    <property type="evidence" value="ECO:0007669"/>
    <property type="project" value="UniProtKB-KW"/>
</dbReference>
<evidence type="ECO:0000313" key="15">
    <source>
        <dbReference type="EMBL" id="SDJ55044.1"/>
    </source>
</evidence>
<evidence type="ECO:0000256" key="8">
    <source>
        <dbReference type="ARBA" id="ARBA00036346"/>
    </source>
</evidence>
<dbReference type="Gene3D" id="3.40.50.10840">
    <property type="entry name" value="Putative sugar-binding, N-terminal domain"/>
    <property type="match status" value="1"/>
</dbReference>
<evidence type="ECO:0000256" key="5">
    <source>
        <dbReference type="ARBA" id="ARBA00022840"/>
    </source>
</evidence>
<dbReference type="InterPro" id="IPR031475">
    <property type="entry name" value="NBD_C"/>
</dbReference>
<evidence type="ECO:0000256" key="4">
    <source>
        <dbReference type="ARBA" id="ARBA00022777"/>
    </source>
</evidence>
<evidence type="ECO:0000256" key="9">
    <source>
        <dbReference type="ARBA" id="ARBA00037335"/>
    </source>
</evidence>
<evidence type="ECO:0000256" key="11">
    <source>
        <dbReference type="ARBA" id="ARBA00039461"/>
    </source>
</evidence>
<evidence type="ECO:0000256" key="10">
    <source>
        <dbReference type="ARBA" id="ARBA00039095"/>
    </source>
</evidence>
<evidence type="ECO:0000256" key="12">
    <source>
        <dbReference type="ARBA" id="ARBA00041377"/>
    </source>
</evidence>
<dbReference type="InterPro" id="IPR010737">
    <property type="entry name" value="4-carb_acid_sugar_kinase_N"/>
</dbReference>
<organism evidence="15 16">
    <name type="scientific">Salipiger marinus</name>
    <dbReference type="NCBI Taxonomy" id="555512"/>
    <lineage>
        <taxon>Bacteria</taxon>
        <taxon>Pseudomonadati</taxon>
        <taxon>Pseudomonadota</taxon>
        <taxon>Alphaproteobacteria</taxon>
        <taxon>Rhodobacterales</taxon>
        <taxon>Roseobacteraceae</taxon>
        <taxon>Salipiger</taxon>
    </lineage>
</organism>
<evidence type="ECO:0000256" key="2">
    <source>
        <dbReference type="ARBA" id="ARBA00022679"/>
    </source>
</evidence>
<dbReference type="InterPro" id="IPR042213">
    <property type="entry name" value="NBD_C_sf"/>
</dbReference>
<dbReference type="InterPro" id="IPR037051">
    <property type="entry name" value="4-carb_acid_sugar_kinase_N_sf"/>
</dbReference>
<comment type="similarity">
    <text evidence="1">Belongs to the four-carbon acid sugar kinase family.</text>
</comment>
<dbReference type="EMBL" id="FNEJ01000045">
    <property type="protein sequence ID" value="SDJ55044.1"/>
    <property type="molecule type" value="Genomic_DNA"/>
</dbReference>
<dbReference type="AlphaFoldDB" id="A0A1G8UN11"/>
<feature type="domain" description="Four-carbon acid sugar kinase nucleotide binding" evidence="14">
    <location>
        <begin position="253"/>
        <end position="410"/>
    </location>
</feature>
<sequence length="420" mass="43263">MLLGCIGDDFTGSSDLANTLAKQGMRVTQYSGVPDQPADPVIEAGVVALKSRSVPVEQAVAQSLAALDWLRAQGCQQILFKYCSTFDSTPQGNIGPVAMALAEALAARRVVVCPAFPAAGRMVYQGHLFVHDRLLNESGMEHHPLNPMTDADIRRWLSLQTGAPVGHVPFAEMRQGAAAIATALARAEEQGTPLIVVDALSDSDLIEIGTALDGLPLVTGGSGIAMGLPGNFRRRGLLSGQGSAWQGHAGRCVVLSGSCSAATRGQIARHLEAGLPAREIRAEEAVAGRIDPAEIAAWSMAQEKRPLVFSSAAPDEVRRAQQAHGRERVAAAIEALFAAIAKALVAAGAGRLVVAGGETSGAVVEGLGLSALDIGPEIAPGAPALRAALPQGGHIALALKSGNFGGPDFFAEASAILRGV</sequence>
<keyword evidence="5" id="KW-0067">ATP-binding</keyword>
<evidence type="ECO:0000256" key="6">
    <source>
        <dbReference type="ARBA" id="ARBA00023277"/>
    </source>
</evidence>
<gene>
    <name evidence="15" type="ORF">SAMN04487993_10454</name>
</gene>